<evidence type="ECO:0000256" key="3">
    <source>
        <dbReference type="SAM" id="Phobius"/>
    </source>
</evidence>
<organism evidence="4 5">
    <name type="scientific">Candidula unifasciata</name>
    <dbReference type="NCBI Taxonomy" id="100452"/>
    <lineage>
        <taxon>Eukaryota</taxon>
        <taxon>Metazoa</taxon>
        <taxon>Spiralia</taxon>
        <taxon>Lophotrochozoa</taxon>
        <taxon>Mollusca</taxon>
        <taxon>Gastropoda</taxon>
        <taxon>Heterobranchia</taxon>
        <taxon>Euthyneura</taxon>
        <taxon>Panpulmonata</taxon>
        <taxon>Eupulmonata</taxon>
        <taxon>Stylommatophora</taxon>
        <taxon>Helicina</taxon>
        <taxon>Helicoidea</taxon>
        <taxon>Geomitridae</taxon>
        <taxon>Candidula</taxon>
    </lineage>
</organism>
<dbReference type="PANTHER" id="PTHR16091:SF3">
    <property type="entry name" value="TETRATRICOPEPTIDE REPEAT PROTEIN 17"/>
    <property type="match status" value="1"/>
</dbReference>
<dbReference type="AlphaFoldDB" id="A0A8S3ZKG5"/>
<evidence type="ECO:0008006" key="6">
    <source>
        <dbReference type="Google" id="ProtNLM"/>
    </source>
</evidence>
<evidence type="ECO:0000313" key="4">
    <source>
        <dbReference type="EMBL" id="CAG5127291.1"/>
    </source>
</evidence>
<reference evidence="4" key="1">
    <citation type="submission" date="2021-04" db="EMBL/GenBank/DDBJ databases">
        <authorList>
            <consortium name="Molecular Ecology Group"/>
        </authorList>
    </citation>
    <scope>NUCLEOTIDE SEQUENCE</scope>
</reference>
<feature type="compositionally biased region" description="Basic residues" evidence="2">
    <location>
        <begin position="153"/>
        <end position="164"/>
    </location>
</feature>
<feature type="transmembrane region" description="Helical" evidence="3">
    <location>
        <begin position="372"/>
        <end position="392"/>
    </location>
</feature>
<feature type="compositionally biased region" description="Polar residues" evidence="2">
    <location>
        <begin position="52"/>
        <end position="70"/>
    </location>
</feature>
<dbReference type="GO" id="GO:0015629">
    <property type="term" value="C:actin cytoskeleton"/>
    <property type="evidence" value="ECO:0007669"/>
    <property type="project" value="TreeGrafter"/>
</dbReference>
<protein>
    <recommendedName>
        <fullName evidence="6">Tetratricopeptide repeat protein 17</fullName>
    </recommendedName>
</protein>
<sequence>MACDLPCMSYMALYIISMHIVNSNSRNSGSSSSHHWKLNLSTGKVQPAKAETGSSVNSNKHNSSDSSVNHNKQDSDKNTDSSFEDNVWEILTNKVVKADGEWVVTSPDSDYSDVLEVHDQSKDCHCDKNVYSANLQLRHSDGCSYSGCSMKSAQHKSSKGKKPKTKTDNQNSKTFKPLSCGEKVNSTQYDHLRGISDRHLLLHVPEPDVAMVFQSNGKSSEVDMTQLEQKLRKAKQDIERTGPGQREKSAQVYNLIGNFWRIKGNTQNSIECFRKALNISPEDPDILLNLARVLFNLQYLDDAIFLAQRSLHLQPKGQNSWLQHYTLGEVLKSLGQHQEAAAHFRQALELNPDFQPAKSHLRDLDSSPSPSVTHLTLLIILFLVVGVLFGVVTSIETNFQDSADGSKTQQRHFNRAMAMRSIKLGINPRMCRLRKINS</sequence>
<name>A0A8S3ZKG5_9EUPU</name>
<feature type="region of interest" description="Disordered" evidence="2">
    <location>
        <begin position="47"/>
        <end position="81"/>
    </location>
</feature>
<dbReference type="PANTHER" id="PTHR16091">
    <property type="entry name" value="TTC17 PROTEIN"/>
    <property type="match status" value="1"/>
</dbReference>
<keyword evidence="3" id="KW-0472">Membrane</keyword>
<accession>A0A8S3ZKG5</accession>
<dbReference type="PROSITE" id="PS50293">
    <property type="entry name" value="TPR_REGION"/>
    <property type="match status" value="1"/>
</dbReference>
<feature type="repeat" description="TPR" evidence="1">
    <location>
        <begin position="321"/>
        <end position="354"/>
    </location>
</feature>
<dbReference type="SUPFAM" id="SSF48452">
    <property type="entry name" value="TPR-like"/>
    <property type="match status" value="1"/>
</dbReference>
<dbReference type="InterPro" id="IPR019734">
    <property type="entry name" value="TPR_rpt"/>
</dbReference>
<dbReference type="PROSITE" id="PS50005">
    <property type="entry name" value="TPR"/>
    <property type="match status" value="2"/>
</dbReference>
<dbReference type="Gene3D" id="1.25.40.10">
    <property type="entry name" value="Tetratricopeptide repeat domain"/>
    <property type="match status" value="1"/>
</dbReference>
<evidence type="ECO:0000256" key="1">
    <source>
        <dbReference type="PROSITE-ProRule" id="PRU00339"/>
    </source>
</evidence>
<dbReference type="Pfam" id="PF13414">
    <property type="entry name" value="TPR_11"/>
    <property type="match status" value="1"/>
</dbReference>
<keyword evidence="3" id="KW-1133">Transmembrane helix</keyword>
<dbReference type="Proteomes" id="UP000678393">
    <property type="component" value="Unassembled WGS sequence"/>
</dbReference>
<feature type="region of interest" description="Disordered" evidence="2">
    <location>
        <begin position="148"/>
        <end position="179"/>
    </location>
</feature>
<dbReference type="EMBL" id="CAJHNH020002635">
    <property type="protein sequence ID" value="CAG5127291.1"/>
    <property type="molecule type" value="Genomic_DNA"/>
</dbReference>
<feature type="repeat" description="TPR" evidence="1">
    <location>
        <begin position="250"/>
        <end position="283"/>
    </location>
</feature>
<gene>
    <name evidence="4" type="ORF">CUNI_LOCUS12849</name>
</gene>
<dbReference type="SMART" id="SM00028">
    <property type="entry name" value="TPR"/>
    <property type="match status" value="3"/>
</dbReference>
<dbReference type="Pfam" id="PF00515">
    <property type="entry name" value="TPR_1"/>
    <property type="match status" value="1"/>
</dbReference>
<dbReference type="InterPro" id="IPR052630">
    <property type="entry name" value="TTC17"/>
</dbReference>
<dbReference type="OrthoDB" id="79426at2759"/>
<evidence type="ECO:0000313" key="5">
    <source>
        <dbReference type="Proteomes" id="UP000678393"/>
    </source>
</evidence>
<dbReference type="GO" id="GO:0005737">
    <property type="term" value="C:cytoplasm"/>
    <property type="evidence" value="ECO:0007669"/>
    <property type="project" value="TreeGrafter"/>
</dbReference>
<dbReference type="InterPro" id="IPR011990">
    <property type="entry name" value="TPR-like_helical_dom_sf"/>
</dbReference>
<proteinExistence type="predicted"/>
<evidence type="ECO:0000256" key="2">
    <source>
        <dbReference type="SAM" id="MobiDB-lite"/>
    </source>
</evidence>
<keyword evidence="5" id="KW-1185">Reference proteome</keyword>
<keyword evidence="3" id="KW-0812">Transmembrane</keyword>
<keyword evidence="1" id="KW-0802">TPR repeat</keyword>
<dbReference type="GO" id="GO:0030041">
    <property type="term" value="P:actin filament polymerization"/>
    <property type="evidence" value="ECO:0007669"/>
    <property type="project" value="TreeGrafter"/>
</dbReference>
<comment type="caution">
    <text evidence="4">The sequence shown here is derived from an EMBL/GenBank/DDBJ whole genome shotgun (WGS) entry which is preliminary data.</text>
</comment>